<gene>
    <name evidence="2" type="ORF">SVUK_LOCUS20319</name>
</gene>
<proteinExistence type="predicted"/>
<evidence type="ECO:0000256" key="1">
    <source>
        <dbReference type="SAM" id="MobiDB-lite"/>
    </source>
</evidence>
<keyword evidence="3" id="KW-1185">Reference proteome</keyword>
<name>A0A3P7JHY8_STRVU</name>
<reference evidence="2 3" key="1">
    <citation type="submission" date="2018-11" db="EMBL/GenBank/DDBJ databases">
        <authorList>
            <consortium name="Pathogen Informatics"/>
        </authorList>
    </citation>
    <scope>NUCLEOTIDE SEQUENCE [LARGE SCALE GENOMIC DNA]</scope>
</reference>
<protein>
    <submittedName>
        <fullName evidence="2">Uncharacterized protein</fullName>
    </submittedName>
</protein>
<dbReference type="AlphaFoldDB" id="A0A3P7JHY8"/>
<feature type="region of interest" description="Disordered" evidence="1">
    <location>
        <begin position="37"/>
        <end position="65"/>
    </location>
</feature>
<dbReference type="OrthoDB" id="10264376at2759"/>
<dbReference type="Proteomes" id="UP000270094">
    <property type="component" value="Unassembled WGS sequence"/>
</dbReference>
<evidence type="ECO:0000313" key="3">
    <source>
        <dbReference type="Proteomes" id="UP000270094"/>
    </source>
</evidence>
<accession>A0A3P7JHY8</accession>
<organism evidence="2 3">
    <name type="scientific">Strongylus vulgaris</name>
    <name type="common">Blood worm</name>
    <dbReference type="NCBI Taxonomy" id="40348"/>
    <lineage>
        <taxon>Eukaryota</taxon>
        <taxon>Metazoa</taxon>
        <taxon>Ecdysozoa</taxon>
        <taxon>Nematoda</taxon>
        <taxon>Chromadorea</taxon>
        <taxon>Rhabditida</taxon>
        <taxon>Rhabditina</taxon>
        <taxon>Rhabditomorpha</taxon>
        <taxon>Strongyloidea</taxon>
        <taxon>Strongylidae</taxon>
        <taxon>Strongylus</taxon>
    </lineage>
</organism>
<evidence type="ECO:0000313" key="2">
    <source>
        <dbReference type="EMBL" id="VDM85321.1"/>
    </source>
</evidence>
<sequence length="65" mass="7604">MTCITKPIRRNRASEFVREEMILSLTGFRLKKYLRMRDNQQRPQFRKPADVPIGRSANGRGKGLI</sequence>
<dbReference type="EMBL" id="UYYB01138933">
    <property type="protein sequence ID" value="VDM85321.1"/>
    <property type="molecule type" value="Genomic_DNA"/>
</dbReference>